<gene>
    <name evidence="4" type="ORF">BDV39DRAFT_213038</name>
</gene>
<dbReference type="SMART" id="SM00248">
    <property type="entry name" value="ANK"/>
    <property type="match status" value="13"/>
</dbReference>
<dbReference type="InterPro" id="IPR036047">
    <property type="entry name" value="F-box-like_dom_sf"/>
</dbReference>
<keyword evidence="5" id="KW-1185">Reference proteome</keyword>
<dbReference type="InterPro" id="IPR002110">
    <property type="entry name" value="Ankyrin_rpt"/>
</dbReference>
<evidence type="ECO:0000256" key="2">
    <source>
        <dbReference type="ARBA" id="ARBA00023043"/>
    </source>
</evidence>
<dbReference type="PANTHER" id="PTHR24173">
    <property type="entry name" value="ANKYRIN REPEAT CONTAINING"/>
    <property type="match status" value="1"/>
</dbReference>
<keyword evidence="1" id="KW-0677">Repeat</keyword>
<feature type="repeat" description="ANK" evidence="3">
    <location>
        <begin position="230"/>
        <end position="262"/>
    </location>
</feature>
<reference evidence="5" key="1">
    <citation type="submission" date="2019-04" db="EMBL/GenBank/DDBJ databases">
        <title>Friends and foes A comparative genomics studyof 23 Aspergillus species from section Flavi.</title>
        <authorList>
            <consortium name="DOE Joint Genome Institute"/>
            <person name="Kjaerbolling I."/>
            <person name="Vesth T."/>
            <person name="Frisvad J.C."/>
            <person name="Nybo J.L."/>
            <person name="Theobald S."/>
            <person name="Kildgaard S."/>
            <person name="Isbrandt T."/>
            <person name="Kuo A."/>
            <person name="Sato A."/>
            <person name="Lyhne E.K."/>
            <person name="Kogle M.E."/>
            <person name="Wiebenga A."/>
            <person name="Kun R.S."/>
            <person name="Lubbers R.J."/>
            <person name="Makela M.R."/>
            <person name="Barry K."/>
            <person name="Chovatia M."/>
            <person name="Clum A."/>
            <person name="Daum C."/>
            <person name="Haridas S."/>
            <person name="He G."/>
            <person name="LaButti K."/>
            <person name="Lipzen A."/>
            <person name="Mondo S."/>
            <person name="Riley R."/>
            <person name="Salamov A."/>
            <person name="Simmons B.A."/>
            <person name="Magnuson J.K."/>
            <person name="Henrissat B."/>
            <person name="Mortensen U.H."/>
            <person name="Larsen T.O."/>
            <person name="Devries R.P."/>
            <person name="Grigoriev I.V."/>
            <person name="Machida M."/>
            <person name="Baker S.E."/>
            <person name="Andersen M.R."/>
        </authorList>
    </citation>
    <scope>NUCLEOTIDE SEQUENCE [LARGE SCALE GENOMIC DNA]</scope>
    <source>
        <strain evidence="5">CBS 130017</strain>
    </source>
</reference>
<proteinExistence type="predicted"/>
<evidence type="ECO:0000256" key="1">
    <source>
        <dbReference type="ARBA" id="ARBA00022737"/>
    </source>
</evidence>
<protein>
    <submittedName>
        <fullName evidence="4">Ankyrin repeat-containing domain protein</fullName>
    </submittedName>
</protein>
<feature type="repeat" description="ANK" evidence="3">
    <location>
        <begin position="487"/>
        <end position="519"/>
    </location>
</feature>
<evidence type="ECO:0000313" key="5">
    <source>
        <dbReference type="Proteomes" id="UP000325945"/>
    </source>
</evidence>
<dbReference type="SUPFAM" id="SSF81383">
    <property type="entry name" value="F-box domain"/>
    <property type="match status" value="1"/>
</dbReference>
<dbReference type="Gene3D" id="1.25.40.20">
    <property type="entry name" value="Ankyrin repeat-containing domain"/>
    <property type="match status" value="4"/>
</dbReference>
<evidence type="ECO:0000256" key="3">
    <source>
        <dbReference type="PROSITE-ProRule" id="PRU00023"/>
    </source>
</evidence>
<organism evidence="4 5">
    <name type="scientific">Aspergillus sergii</name>
    <dbReference type="NCBI Taxonomy" id="1034303"/>
    <lineage>
        <taxon>Eukaryota</taxon>
        <taxon>Fungi</taxon>
        <taxon>Dikarya</taxon>
        <taxon>Ascomycota</taxon>
        <taxon>Pezizomycotina</taxon>
        <taxon>Eurotiomycetes</taxon>
        <taxon>Eurotiomycetidae</taxon>
        <taxon>Eurotiales</taxon>
        <taxon>Aspergillaceae</taxon>
        <taxon>Aspergillus</taxon>
        <taxon>Aspergillus subgen. Circumdati</taxon>
    </lineage>
</organism>
<dbReference type="PROSITE" id="PS50297">
    <property type="entry name" value="ANK_REP_REGION"/>
    <property type="match status" value="5"/>
</dbReference>
<dbReference type="SUPFAM" id="SSF48403">
    <property type="entry name" value="Ankyrin repeat"/>
    <property type="match status" value="2"/>
</dbReference>
<dbReference type="PANTHER" id="PTHR24173:SF74">
    <property type="entry name" value="ANKYRIN REPEAT DOMAIN-CONTAINING PROTEIN 16"/>
    <property type="match status" value="1"/>
</dbReference>
<keyword evidence="2 3" id="KW-0040">ANK repeat</keyword>
<dbReference type="PRINTS" id="PR01415">
    <property type="entry name" value="ANKYRIN"/>
</dbReference>
<dbReference type="Pfam" id="PF12796">
    <property type="entry name" value="Ank_2"/>
    <property type="match status" value="3"/>
</dbReference>
<dbReference type="InterPro" id="IPR036770">
    <property type="entry name" value="Ankyrin_rpt-contain_sf"/>
</dbReference>
<dbReference type="Pfam" id="PF00023">
    <property type="entry name" value="Ank"/>
    <property type="match status" value="1"/>
</dbReference>
<dbReference type="AlphaFoldDB" id="A0A5N6XBC7"/>
<name>A0A5N6XBC7_9EURO</name>
<dbReference type="Proteomes" id="UP000325945">
    <property type="component" value="Unassembled WGS sequence"/>
</dbReference>
<evidence type="ECO:0000313" key="4">
    <source>
        <dbReference type="EMBL" id="KAE8330252.1"/>
    </source>
</evidence>
<dbReference type="CDD" id="cd09917">
    <property type="entry name" value="F-box_SF"/>
    <property type="match status" value="1"/>
</dbReference>
<feature type="repeat" description="ANK" evidence="3">
    <location>
        <begin position="130"/>
        <end position="162"/>
    </location>
</feature>
<feature type="repeat" description="ANK" evidence="3">
    <location>
        <begin position="197"/>
        <end position="229"/>
    </location>
</feature>
<dbReference type="PROSITE" id="PS50088">
    <property type="entry name" value="ANK_REPEAT"/>
    <property type="match status" value="5"/>
</dbReference>
<dbReference type="EMBL" id="ML741774">
    <property type="protein sequence ID" value="KAE8330252.1"/>
    <property type="molecule type" value="Genomic_DNA"/>
</dbReference>
<feature type="repeat" description="ANK" evidence="3">
    <location>
        <begin position="163"/>
        <end position="195"/>
    </location>
</feature>
<sequence>MASLQNLPAELVLLICSFFDDFDDTLRLGQTCSHLCAILSIAENRNQLFKPFIKEIDTKVFWDTNLWDPSIGDAVTLLANEISSLSEDEAFLGIVYRWDTVKILKDYGLGLIPDLECSWVVQALAGGIGYGGTPLTWAVWRNHEPIVKLLLSKGTDVNLHDEKGETPLLRAATDGNERMISLLLEKGARIELTEPEYGQTPLAWASIMGHEKAVKLLLDKGANIESKDAHGLTPLAAAAMSGHGAVVEVLLQHGADVEALNNHGQTVLSLSAERMQENTFSILFDWCINTGQQHLFNTADHDGATLLHFLCRTPWKISSIKRLIAEGADMCALDNSRRSPLLWAVERGPFDSELALDMMLERAEVLSQRPEVVLTPTTQGFLPLHFAACLSDSRTILYLLRNGGRSGLNHADHEGRTPFMVAMYPRTLSRSDRDTVERLLEFPDLQLGRHKCRGLTELHMAVTHCPAEILPAILRHNRALLNSVSDEGRTPLLYAIDFSEYAWVKALLSEGADPDIPDSLLERNSDIILHHAVLGSSVDKVRQLLASPNIDLYARNQHQQTALHVAVHNPRVELARGMVRLLLESDKSCRLASEAGLLDRTALDCAIRAEREECIEVLVQPEWKASALGDWTTKDKRINQWSDCAWYPDLLSILGRRVDDS</sequence>
<accession>A0A5N6XBC7</accession>